<dbReference type="AlphaFoldDB" id="A0A9Q1HPL8"/>
<dbReference type="PANTHER" id="PTHR22708:SF0">
    <property type="entry name" value="LEUCINE-RICH REPEAT-CONTAINING PROTEIN 56"/>
    <property type="match status" value="1"/>
</dbReference>
<feature type="compositionally biased region" description="Low complexity" evidence="1">
    <location>
        <begin position="455"/>
        <end position="464"/>
    </location>
</feature>
<evidence type="ECO:0000313" key="2">
    <source>
        <dbReference type="EMBL" id="KAJ8252666.1"/>
    </source>
</evidence>
<organism evidence="2 3">
    <name type="scientific">Conger conger</name>
    <name type="common">Conger eel</name>
    <name type="synonym">Muraena conger</name>
    <dbReference type="NCBI Taxonomy" id="82655"/>
    <lineage>
        <taxon>Eukaryota</taxon>
        <taxon>Metazoa</taxon>
        <taxon>Chordata</taxon>
        <taxon>Craniata</taxon>
        <taxon>Vertebrata</taxon>
        <taxon>Euteleostomi</taxon>
        <taxon>Actinopterygii</taxon>
        <taxon>Neopterygii</taxon>
        <taxon>Teleostei</taxon>
        <taxon>Anguilliformes</taxon>
        <taxon>Congridae</taxon>
        <taxon>Conger</taxon>
    </lineage>
</organism>
<name>A0A9Q1HPL8_CONCO</name>
<feature type="compositionally biased region" description="Polar residues" evidence="1">
    <location>
        <begin position="602"/>
        <end position="618"/>
    </location>
</feature>
<evidence type="ECO:0008006" key="4">
    <source>
        <dbReference type="Google" id="ProtNLM"/>
    </source>
</evidence>
<protein>
    <recommendedName>
        <fullName evidence="4">Leucine-rich repeat-containing protein 56</fullName>
    </recommendedName>
</protein>
<gene>
    <name evidence="2" type="ORF">COCON_G00219780</name>
</gene>
<reference evidence="2" key="1">
    <citation type="journal article" date="2023" name="Science">
        <title>Genome structures resolve the early diversification of teleost fishes.</title>
        <authorList>
            <person name="Parey E."/>
            <person name="Louis A."/>
            <person name="Montfort J."/>
            <person name="Bouchez O."/>
            <person name="Roques C."/>
            <person name="Iampietro C."/>
            <person name="Lluch J."/>
            <person name="Castinel A."/>
            <person name="Donnadieu C."/>
            <person name="Desvignes T."/>
            <person name="Floi Bucao C."/>
            <person name="Jouanno E."/>
            <person name="Wen M."/>
            <person name="Mejri S."/>
            <person name="Dirks R."/>
            <person name="Jansen H."/>
            <person name="Henkel C."/>
            <person name="Chen W.J."/>
            <person name="Zahm M."/>
            <person name="Cabau C."/>
            <person name="Klopp C."/>
            <person name="Thompson A.W."/>
            <person name="Robinson-Rechavi M."/>
            <person name="Braasch I."/>
            <person name="Lecointre G."/>
            <person name="Bobe J."/>
            <person name="Postlethwait J.H."/>
            <person name="Berthelot C."/>
            <person name="Roest Crollius H."/>
            <person name="Guiguen Y."/>
        </authorList>
    </citation>
    <scope>NUCLEOTIDE SEQUENCE</scope>
    <source>
        <strain evidence="2">Concon-B</strain>
    </source>
</reference>
<dbReference type="InterPro" id="IPR040091">
    <property type="entry name" value="LRRC56"/>
</dbReference>
<proteinExistence type="predicted"/>
<sequence>MWRSLDSTMFVRPGTPCVSVTELSGSGQINPTPSAYEDSDHLVELYLSPEKLRALTGVEDLGQVTTLDMCVDTRENTLGNFGSYLPSLAHLKVNNSLITSVRDLGTTLSHLQALWMSRCGLADLDGIPSFTSLKELYVAYNDVWDLSQVSLLEQLQVLDLEGNSVDDLIQVQYLGLCSQLSDLTLEGNPICARPNPGAAQAEGYSYRSAVRELIPQLRYLDNVPAGDTAPRRASTTTEDWALLKESIKDSAPTGREATGEEEPASVPAPSRPGSAQRGVAAVPAHLSLSRPCGARPGSAPCVRPGSAPCVRPGSASADSDPALLDQDASGLTHGVGRVICGNPVQVLRAHRQKMGIPAPASEPPSSAPPRHTPEHTFDPEETDGKDRKDVFSELRAWRREHSRRLQAIEQERQPQVMKISHSDEDEGGEEEGMGLSLTSDEEEEGGRAVCGRLINTTSPDSSFNSPPPDLVSEREAVSRLSLSPDPPLSPSPPPGLVAPPGGQGRPAGVRARRLRVRAEREAPLSWGGPRARPPPRRSGGGRRGSPKSARLWRPPGGVPQTTVQPCAPQSQHRGGQEREAANQQAAGDHPLLSLEAAAADTPTHSQGRPPETAQSQRALTPAPPSTGGAPPASKDRYWARSAATAIGPVPAECFRDGVVLSGFLGRGSAPLTRRAACDARGR</sequence>
<feature type="region of interest" description="Disordered" evidence="1">
    <location>
        <begin position="293"/>
        <end position="325"/>
    </location>
</feature>
<dbReference type="Gene3D" id="3.80.10.10">
    <property type="entry name" value="Ribonuclease Inhibitor"/>
    <property type="match status" value="1"/>
</dbReference>
<evidence type="ECO:0000313" key="3">
    <source>
        <dbReference type="Proteomes" id="UP001152803"/>
    </source>
</evidence>
<feature type="region of interest" description="Disordered" evidence="1">
    <location>
        <begin position="403"/>
        <end position="636"/>
    </location>
</feature>
<feature type="compositionally biased region" description="Polar residues" evidence="1">
    <location>
        <begin position="559"/>
        <end position="573"/>
    </location>
</feature>
<comment type="caution">
    <text evidence="2">The sequence shown here is derived from an EMBL/GenBank/DDBJ whole genome shotgun (WGS) entry which is preliminary data.</text>
</comment>
<feature type="compositionally biased region" description="Pro residues" evidence="1">
    <location>
        <begin position="484"/>
        <end position="497"/>
    </location>
</feature>
<dbReference type="Proteomes" id="UP001152803">
    <property type="component" value="Unassembled WGS sequence"/>
</dbReference>
<dbReference type="SUPFAM" id="SSF52058">
    <property type="entry name" value="L domain-like"/>
    <property type="match status" value="1"/>
</dbReference>
<accession>A0A9Q1HPL8</accession>
<dbReference type="PANTHER" id="PTHR22708">
    <property type="entry name" value="LEUCINE-RICH REPEAT-CONTAINING PROTEIN 56"/>
    <property type="match status" value="1"/>
</dbReference>
<feature type="compositionally biased region" description="Acidic residues" evidence="1">
    <location>
        <begin position="423"/>
        <end position="432"/>
    </location>
</feature>
<feature type="compositionally biased region" description="Basic and acidic residues" evidence="1">
    <location>
        <begin position="371"/>
        <end position="389"/>
    </location>
</feature>
<evidence type="ECO:0000256" key="1">
    <source>
        <dbReference type="SAM" id="MobiDB-lite"/>
    </source>
</evidence>
<feature type="region of interest" description="Disordered" evidence="1">
    <location>
        <begin position="356"/>
        <end position="389"/>
    </location>
</feature>
<keyword evidence="3" id="KW-1185">Reference proteome</keyword>
<dbReference type="EMBL" id="JAFJMO010000017">
    <property type="protein sequence ID" value="KAJ8252666.1"/>
    <property type="molecule type" value="Genomic_DNA"/>
</dbReference>
<dbReference type="InterPro" id="IPR032675">
    <property type="entry name" value="LRR_dom_sf"/>
</dbReference>
<dbReference type="OrthoDB" id="676979at2759"/>
<feature type="region of interest" description="Disordered" evidence="1">
    <location>
        <begin position="246"/>
        <end position="280"/>
    </location>
</feature>